<keyword evidence="1" id="KW-0614">Plasmid</keyword>
<sequence>MNEEPSWLTPDEQHAWRNFVRLQSKLIGRISRDLQTESNLSTADYAVLVNLTEIPEGRLRFLDLARAVEWEKSRMSHHIARMTKRGLVTREPCPEDGRGAFVVATPAGREAIAAAAPRHAGAVRRLFIAPFTPQELNTFTELSKRLLEQLERDSLQDGFVPCRQQGQGLTTRADWRQG</sequence>
<name>A0ACD4ZZZ5_9ACTN</name>
<accession>A0ACD4ZZZ5</accession>
<organism evidence="1 2">
    <name type="scientific">Streptomyces scopuliridis</name>
    <dbReference type="NCBI Taxonomy" id="452529"/>
    <lineage>
        <taxon>Bacteria</taxon>
        <taxon>Bacillati</taxon>
        <taxon>Actinomycetota</taxon>
        <taxon>Actinomycetes</taxon>
        <taxon>Kitasatosporales</taxon>
        <taxon>Streptomycetaceae</taxon>
        <taxon>Streptomyces</taxon>
    </lineage>
</organism>
<proteinExistence type="predicted"/>
<reference evidence="1" key="1">
    <citation type="submission" date="2022-10" db="EMBL/GenBank/DDBJ databases">
        <title>The complete genomes of actinobacterial strains from the NBC collection.</title>
        <authorList>
            <person name="Joergensen T.S."/>
            <person name="Alvarez Arevalo M."/>
            <person name="Sterndorff E.B."/>
            <person name="Faurdal D."/>
            <person name="Vuksanovic O."/>
            <person name="Mourched A.-S."/>
            <person name="Charusanti P."/>
            <person name="Shaw S."/>
            <person name="Blin K."/>
            <person name="Weber T."/>
        </authorList>
    </citation>
    <scope>NUCLEOTIDE SEQUENCE</scope>
    <source>
        <strain evidence="1">NBC 01771</strain>
    </source>
</reference>
<evidence type="ECO:0000313" key="1">
    <source>
        <dbReference type="EMBL" id="WSC03522.1"/>
    </source>
</evidence>
<dbReference type="EMBL" id="CP109110">
    <property type="protein sequence ID" value="WSC03522.1"/>
    <property type="molecule type" value="Genomic_DNA"/>
</dbReference>
<dbReference type="Proteomes" id="UP001348369">
    <property type="component" value="Plasmid unnamed1"/>
</dbReference>
<evidence type="ECO:0000313" key="2">
    <source>
        <dbReference type="Proteomes" id="UP001348369"/>
    </source>
</evidence>
<protein>
    <submittedName>
        <fullName evidence="1">MarR family transcriptional regulator</fullName>
    </submittedName>
</protein>
<geneLocation type="plasmid" evidence="1 2">
    <name>unnamed1</name>
</geneLocation>
<gene>
    <name evidence="1" type="ORF">OG835_42300</name>
</gene>
<keyword evidence="2" id="KW-1185">Reference proteome</keyword>